<dbReference type="InterPro" id="IPR027417">
    <property type="entry name" value="P-loop_NTPase"/>
</dbReference>
<evidence type="ECO:0000313" key="2">
    <source>
        <dbReference type="Proteomes" id="UP001183535"/>
    </source>
</evidence>
<evidence type="ECO:0008006" key="3">
    <source>
        <dbReference type="Google" id="ProtNLM"/>
    </source>
</evidence>
<keyword evidence="2" id="KW-1185">Reference proteome</keyword>
<protein>
    <recommendedName>
        <fullName evidence="3">HPr kinase/phosphorylase C-terminal domain-containing protein</fullName>
    </recommendedName>
</protein>
<gene>
    <name evidence="1" type="ORF">RM877_17270</name>
</gene>
<dbReference type="SUPFAM" id="SSF53795">
    <property type="entry name" value="PEP carboxykinase-like"/>
    <property type="match status" value="1"/>
</dbReference>
<dbReference type="RefSeq" id="WP_161353211.1">
    <property type="nucleotide sequence ID" value="NZ_JAVRES010000007.1"/>
</dbReference>
<dbReference type="EMBL" id="JAVRES010000007">
    <property type="protein sequence ID" value="MDT0436434.1"/>
    <property type="molecule type" value="Genomic_DNA"/>
</dbReference>
<sequence>MVHLTADTESAYAPVHVVRNIRTLLRLDVARSDPSAMFLHAGMVAWHGHGIAVPGDKRSGKTSTVLAAAAAGADFVSNDDLSLHHGGDGRSGHGWPRSVSVRLDTLAPLGLTLPTATSHPSNHHRTDAHLLMPHEIARMVGCRVTPRAPLRAVLFPSFTDDDAFALRRLDVSEAARRIQANLLTPPVKDSELTARFDAPSEEQLAERARNLAAEVPAFALRQSLTGLGARERLADLLDEVVAAR</sequence>
<evidence type="ECO:0000313" key="1">
    <source>
        <dbReference type="EMBL" id="MDT0436434.1"/>
    </source>
</evidence>
<dbReference type="Proteomes" id="UP001183535">
    <property type="component" value="Unassembled WGS sequence"/>
</dbReference>
<name>A0ABD5ERY7_9ACTN</name>
<reference evidence="2" key="1">
    <citation type="submission" date="2023-07" db="EMBL/GenBank/DDBJ databases">
        <title>30 novel species of actinomycetes from the DSMZ collection.</title>
        <authorList>
            <person name="Nouioui I."/>
        </authorList>
    </citation>
    <scope>NUCLEOTIDE SEQUENCE [LARGE SCALE GENOMIC DNA]</scope>
    <source>
        <strain evidence="2">DSM 41981</strain>
    </source>
</reference>
<accession>A0ABD5ERY7</accession>
<proteinExistence type="predicted"/>
<organism evidence="1 2">
    <name type="scientific">Streptomyces doudnae</name>
    <dbReference type="NCBI Taxonomy" id="3075536"/>
    <lineage>
        <taxon>Bacteria</taxon>
        <taxon>Bacillati</taxon>
        <taxon>Actinomycetota</taxon>
        <taxon>Actinomycetes</taxon>
        <taxon>Kitasatosporales</taxon>
        <taxon>Streptomycetaceae</taxon>
        <taxon>Streptomyces</taxon>
    </lineage>
</organism>
<dbReference type="Gene3D" id="3.40.50.300">
    <property type="entry name" value="P-loop containing nucleotide triphosphate hydrolases"/>
    <property type="match status" value="1"/>
</dbReference>
<dbReference type="AlphaFoldDB" id="A0ABD5ERY7"/>
<comment type="caution">
    <text evidence="1">The sequence shown here is derived from an EMBL/GenBank/DDBJ whole genome shotgun (WGS) entry which is preliminary data.</text>
</comment>